<organism evidence="3 4">
    <name type="scientific">Pseudonocardia endophytica</name>
    <dbReference type="NCBI Taxonomy" id="401976"/>
    <lineage>
        <taxon>Bacteria</taxon>
        <taxon>Bacillati</taxon>
        <taxon>Actinomycetota</taxon>
        <taxon>Actinomycetes</taxon>
        <taxon>Pseudonocardiales</taxon>
        <taxon>Pseudonocardiaceae</taxon>
        <taxon>Pseudonocardia</taxon>
    </lineage>
</organism>
<dbReference type="EMBL" id="SMFZ01000001">
    <property type="protein sequence ID" value="TCK27448.1"/>
    <property type="molecule type" value="Genomic_DNA"/>
</dbReference>
<evidence type="ECO:0000313" key="3">
    <source>
        <dbReference type="EMBL" id="TCK27448.1"/>
    </source>
</evidence>
<proteinExistence type="predicted"/>
<dbReference type="Proteomes" id="UP000295560">
    <property type="component" value="Unassembled WGS sequence"/>
</dbReference>
<protein>
    <submittedName>
        <fullName evidence="3">Putative RecB family nuclease</fullName>
    </submittedName>
</protein>
<comment type="caution">
    <text evidence="3">The sequence shown here is derived from an EMBL/GenBank/DDBJ whole genome shotgun (WGS) entry which is preliminary data.</text>
</comment>
<evidence type="ECO:0000313" key="4">
    <source>
        <dbReference type="Proteomes" id="UP000295560"/>
    </source>
</evidence>
<dbReference type="OrthoDB" id="3274988at2"/>
<dbReference type="InterPro" id="IPR019993">
    <property type="entry name" value="RecB_nuclease_TM0106_put"/>
</dbReference>
<feature type="domain" description="YprB ribonuclease H-like" evidence="2">
    <location>
        <begin position="471"/>
        <end position="551"/>
    </location>
</feature>
<reference evidence="3 4" key="1">
    <citation type="submission" date="2019-03" db="EMBL/GenBank/DDBJ databases">
        <title>Sequencing the genomes of 1000 actinobacteria strains.</title>
        <authorList>
            <person name="Klenk H.-P."/>
        </authorList>
    </citation>
    <scope>NUCLEOTIDE SEQUENCE [LARGE SCALE GENOMIC DNA]</scope>
    <source>
        <strain evidence="3 4">DSM 44969</strain>
    </source>
</reference>
<dbReference type="Pfam" id="PF13482">
    <property type="entry name" value="RNase_H_2"/>
    <property type="match status" value="1"/>
</dbReference>
<dbReference type="AlphaFoldDB" id="A0A4R1HYF9"/>
<dbReference type="NCBIfam" id="TIGR03491">
    <property type="entry name" value="TM0106 family RecB-like putative nuclease"/>
    <property type="match status" value="1"/>
</dbReference>
<name>A0A4R1HYF9_PSEEN</name>
<dbReference type="InterPro" id="IPR038720">
    <property type="entry name" value="YprB_RNase_H-like_dom"/>
</dbReference>
<evidence type="ECO:0000256" key="1">
    <source>
        <dbReference type="SAM" id="MobiDB-lite"/>
    </source>
</evidence>
<sequence>MTGDRAGTGGTARSVLLDASALTRCRRRVHLDHDPSAVDAERALPDPAAEQRRSDAEQHRAQVGAVLAGASGAGWHEVGRDGSAAERAARTAELVEAGAPLIWGAVLPVDRDAGRRGSADLLVRRPGGGYVPLLVVRRRITDPGEGALTTALTDPWPQRARLDPDRKVRSQPRDLIALAGLTRMLETAGWAPPDAAGRLGGVIGMDADVVVWQDLLAGHWPGGRHTLAEYDARFADRRAVAEAAAAGREALARPSRVTECRRCPWWPTCERELEAVDDVSLVAHGETGRLLRGVGVATVAELARLDPAGPPAELPVPLPGPPFADLVALARARRAGRTVLRRVESVPVRRADVEVDVDMESFGEAGAYLWGALLTYPGGARDGDEEPGYRAFATWHPVPTPDEGRSFGEFWTWLTAVRRDAAASGRTFAAYCYNEQAENRWMFGSAERFAGVPGVPSTEEVQAFVSGPDWVDLFGVVSAWFLCTHGKGLKKIAPAAGFSWRDPEAGGENSMRWYRDAVGMDGVEPDPLQRERLLAYNADDVAATQALRVWMSSDAMRGVPLASEI</sequence>
<dbReference type="RefSeq" id="WP_132428015.1">
    <property type="nucleotide sequence ID" value="NZ_SMFZ01000001.1"/>
</dbReference>
<accession>A0A4R1HYF9</accession>
<keyword evidence="4" id="KW-1185">Reference proteome</keyword>
<evidence type="ECO:0000259" key="2">
    <source>
        <dbReference type="Pfam" id="PF13482"/>
    </source>
</evidence>
<feature type="region of interest" description="Disordered" evidence="1">
    <location>
        <begin position="33"/>
        <end position="59"/>
    </location>
</feature>
<gene>
    <name evidence="3" type="ORF">EV378_3319</name>
</gene>